<evidence type="ECO:0000256" key="2">
    <source>
        <dbReference type="ARBA" id="ARBA00022801"/>
    </source>
</evidence>
<dbReference type="InterPro" id="IPR000073">
    <property type="entry name" value="AB_hydrolase_1"/>
</dbReference>
<dbReference type="Proteomes" id="UP000824189">
    <property type="component" value="Unassembled WGS sequence"/>
</dbReference>
<comment type="similarity">
    <text evidence="1">Belongs to the peptidase S33 family.</text>
</comment>
<keyword evidence="2 4" id="KW-0378">Hydrolase</keyword>
<sequence length="429" mass="48122">MKTTSYPAMGLTVKEHILTCPWDHSDPSGGNFDLYARELIPAGGEDLPVLVYLQGGPGFPAPRPVDQTSGVIGEALKNYRVILLDQRGTGRSHRIDGNSPAEDRSVDRLELLRQEHIVKDAELLREALGITRWSLFGQSFGGFCITSYCSLFPESVEEAFLTGGLPTITSGIEDIYRTTFAAIRARHSAWYSRYPWADQRVREVAHHLDQSDETLPTGERLSARRFRTIGINLGRGAGLHELAYLLEDPFHQVAGEKRLRTDFLDTVCSHVSFAQGPLYWAIHESIYGGVVSDARTAWAAHRVREEIPGFEEQADPRSKDPYYLTGEHIFPWQCEEDPALRLFGEAAGKLAQKTWRTSPYDVDVLAEKSPTSAAAVYYDDAFVPVEGSMVAASLYKDCRVHLTNEFQHDGIKWDGAALFRMLREKVREF</sequence>
<evidence type="ECO:0000313" key="5">
    <source>
        <dbReference type="Proteomes" id="UP000824189"/>
    </source>
</evidence>
<comment type="caution">
    <text evidence="4">The sequence shown here is derived from an EMBL/GenBank/DDBJ whole genome shotgun (WGS) entry which is preliminary data.</text>
</comment>
<dbReference type="GO" id="GO:0006508">
    <property type="term" value="P:proteolysis"/>
    <property type="evidence" value="ECO:0007669"/>
    <property type="project" value="InterPro"/>
</dbReference>
<dbReference type="InterPro" id="IPR002410">
    <property type="entry name" value="Peptidase_S33"/>
</dbReference>
<dbReference type="PANTHER" id="PTHR43248">
    <property type="entry name" value="2-SUCCINYL-6-HYDROXY-2,4-CYCLOHEXADIENE-1-CARBOXYLATE SYNTHASE"/>
    <property type="match status" value="1"/>
</dbReference>
<dbReference type="Gene3D" id="3.40.50.1820">
    <property type="entry name" value="alpha/beta hydrolase"/>
    <property type="match status" value="1"/>
</dbReference>
<dbReference type="InterPro" id="IPR029058">
    <property type="entry name" value="AB_hydrolase_fold"/>
</dbReference>
<dbReference type="PRINTS" id="PR00793">
    <property type="entry name" value="PROAMNOPTASE"/>
</dbReference>
<evidence type="ECO:0000259" key="3">
    <source>
        <dbReference type="Pfam" id="PF00561"/>
    </source>
</evidence>
<feature type="domain" description="AB hydrolase-1" evidence="3">
    <location>
        <begin position="48"/>
        <end position="188"/>
    </location>
</feature>
<dbReference type="AlphaFoldDB" id="A0A9D1RVE1"/>
<dbReference type="Pfam" id="PF00561">
    <property type="entry name" value="Abhydrolase_1"/>
    <property type="match status" value="1"/>
</dbReference>
<reference evidence="4" key="2">
    <citation type="submission" date="2021-04" db="EMBL/GenBank/DDBJ databases">
        <authorList>
            <person name="Gilroy R."/>
        </authorList>
    </citation>
    <scope>NUCLEOTIDE SEQUENCE</scope>
    <source>
        <strain evidence="4">4376</strain>
    </source>
</reference>
<dbReference type="EMBL" id="DXFZ01000002">
    <property type="protein sequence ID" value="HIW94879.1"/>
    <property type="molecule type" value="Genomic_DNA"/>
</dbReference>
<accession>A0A9D1RVE1</accession>
<dbReference type="InterPro" id="IPR051601">
    <property type="entry name" value="Serine_prot/Carboxylest_S33"/>
</dbReference>
<organism evidence="4 5">
    <name type="scientific">Candidatus Corynebacterium gallistercoris</name>
    <dbReference type="NCBI Taxonomy" id="2838530"/>
    <lineage>
        <taxon>Bacteria</taxon>
        <taxon>Bacillati</taxon>
        <taxon>Actinomycetota</taxon>
        <taxon>Actinomycetes</taxon>
        <taxon>Mycobacteriales</taxon>
        <taxon>Corynebacteriaceae</taxon>
        <taxon>Corynebacterium</taxon>
    </lineage>
</organism>
<protein>
    <submittedName>
        <fullName evidence="4">Alpha/beta hydrolase</fullName>
    </submittedName>
</protein>
<dbReference type="GO" id="GO:0004177">
    <property type="term" value="F:aminopeptidase activity"/>
    <property type="evidence" value="ECO:0007669"/>
    <property type="project" value="UniProtKB-EC"/>
</dbReference>
<dbReference type="SUPFAM" id="SSF53474">
    <property type="entry name" value="alpha/beta-Hydrolases"/>
    <property type="match status" value="1"/>
</dbReference>
<evidence type="ECO:0000313" key="4">
    <source>
        <dbReference type="EMBL" id="HIW94879.1"/>
    </source>
</evidence>
<evidence type="ECO:0000256" key="1">
    <source>
        <dbReference type="ARBA" id="ARBA00010088"/>
    </source>
</evidence>
<proteinExistence type="inferred from homology"/>
<gene>
    <name evidence="4" type="ORF">H9867_00080</name>
</gene>
<dbReference type="PANTHER" id="PTHR43248:SF2">
    <property type="entry name" value="PROLYL AMINOPEPTIDASE"/>
    <property type="match status" value="1"/>
</dbReference>
<reference evidence="4" key="1">
    <citation type="journal article" date="2021" name="PeerJ">
        <title>Extensive microbial diversity within the chicken gut microbiome revealed by metagenomics and culture.</title>
        <authorList>
            <person name="Gilroy R."/>
            <person name="Ravi A."/>
            <person name="Getino M."/>
            <person name="Pursley I."/>
            <person name="Horton D.L."/>
            <person name="Alikhan N.F."/>
            <person name="Baker D."/>
            <person name="Gharbi K."/>
            <person name="Hall N."/>
            <person name="Watson M."/>
            <person name="Adriaenssens E.M."/>
            <person name="Foster-Nyarko E."/>
            <person name="Jarju S."/>
            <person name="Secka A."/>
            <person name="Antonio M."/>
            <person name="Oren A."/>
            <person name="Chaudhuri R.R."/>
            <person name="La Ragione R."/>
            <person name="Hildebrand F."/>
            <person name="Pallen M.J."/>
        </authorList>
    </citation>
    <scope>NUCLEOTIDE SEQUENCE</scope>
    <source>
        <strain evidence="4">4376</strain>
    </source>
</reference>
<name>A0A9D1RVE1_9CORY</name>